<evidence type="ECO:0000256" key="6">
    <source>
        <dbReference type="ARBA" id="ARBA00022692"/>
    </source>
</evidence>
<feature type="domain" description="Trimeric autotransporter adhesin YadA-like stalk" evidence="14">
    <location>
        <begin position="972"/>
        <end position="1013"/>
    </location>
</feature>
<evidence type="ECO:0000259" key="14">
    <source>
        <dbReference type="Pfam" id="PF05662"/>
    </source>
</evidence>
<feature type="domain" description="Trimeric autotransporter adhesin YadA-like stalk" evidence="14">
    <location>
        <begin position="279"/>
        <end position="319"/>
    </location>
</feature>
<evidence type="ECO:0000256" key="1">
    <source>
        <dbReference type="ARBA" id="ARBA00004241"/>
    </source>
</evidence>
<evidence type="ECO:0000256" key="3">
    <source>
        <dbReference type="ARBA" id="ARBA00005848"/>
    </source>
</evidence>
<feature type="domain" description="Trimeric autotransporter adhesin YadA-like head" evidence="13">
    <location>
        <begin position="209"/>
        <end position="229"/>
    </location>
</feature>
<dbReference type="SUPFAM" id="SSF54523">
    <property type="entry name" value="Pili subunits"/>
    <property type="match status" value="1"/>
</dbReference>
<dbReference type="Gene3D" id="1.20.5.170">
    <property type="match status" value="3"/>
</dbReference>
<feature type="compositionally biased region" description="Low complexity" evidence="11">
    <location>
        <begin position="1025"/>
        <end position="1034"/>
    </location>
</feature>
<keyword evidence="8" id="KW-0653">Protein transport</keyword>
<evidence type="ECO:0000256" key="11">
    <source>
        <dbReference type="SAM" id="MobiDB-lite"/>
    </source>
</evidence>
<dbReference type="InterPro" id="IPR008635">
    <property type="entry name" value="Coiled_stalk_dom"/>
</dbReference>
<name>A0ABW8K9R0_9GAMM</name>
<dbReference type="CDD" id="cd12820">
    <property type="entry name" value="LbR_YadA-like"/>
    <property type="match status" value="1"/>
</dbReference>
<feature type="domain" description="Trimeric autotransporter adhesin YadA-like stalk" evidence="14">
    <location>
        <begin position="1120"/>
        <end position="1156"/>
    </location>
</feature>
<dbReference type="EMBL" id="JADIKD010000012">
    <property type="protein sequence ID" value="MFK2918891.1"/>
    <property type="molecule type" value="Genomic_DNA"/>
</dbReference>
<evidence type="ECO:0000259" key="13">
    <source>
        <dbReference type="Pfam" id="PF05658"/>
    </source>
</evidence>
<protein>
    <submittedName>
        <fullName evidence="16">YadA-like family protein</fullName>
    </submittedName>
</protein>
<evidence type="ECO:0000256" key="9">
    <source>
        <dbReference type="ARBA" id="ARBA00023136"/>
    </source>
</evidence>
<dbReference type="InterPro" id="IPR005594">
    <property type="entry name" value="YadA_C"/>
</dbReference>
<evidence type="ECO:0000256" key="10">
    <source>
        <dbReference type="ARBA" id="ARBA00023237"/>
    </source>
</evidence>
<evidence type="ECO:0000256" key="7">
    <source>
        <dbReference type="ARBA" id="ARBA00022729"/>
    </source>
</evidence>
<keyword evidence="7" id="KW-0732">Signal</keyword>
<dbReference type="InterPro" id="IPR045584">
    <property type="entry name" value="Pilin-like"/>
</dbReference>
<feature type="domain" description="ESPR" evidence="15">
    <location>
        <begin position="1"/>
        <end position="42"/>
    </location>
</feature>
<proteinExistence type="inferred from homology"/>
<evidence type="ECO:0000259" key="12">
    <source>
        <dbReference type="Pfam" id="PF03895"/>
    </source>
</evidence>
<feature type="domain" description="Trimeric autotransporter adhesin YadA-like stalk" evidence="14">
    <location>
        <begin position="527"/>
        <end position="564"/>
    </location>
</feature>
<feature type="domain" description="Trimeric autotransporter adhesin YadA-like head" evidence="13">
    <location>
        <begin position="844"/>
        <end position="870"/>
    </location>
</feature>
<dbReference type="Pfam" id="PF05662">
    <property type="entry name" value="YadA_stalk"/>
    <property type="match status" value="7"/>
</dbReference>
<keyword evidence="5" id="KW-1134">Transmembrane beta strand</keyword>
<organism evidence="16 17">
    <name type="scientific">Dyella koreensis</name>
    <dbReference type="NCBI Taxonomy" id="311235"/>
    <lineage>
        <taxon>Bacteria</taxon>
        <taxon>Pseudomonadati</taxon>
        <taxon>Pseudomonadota</taxon>
        <taxon>Gammaproteobacteria</taxon>
        <taxon>Lysobacterales</taxon>
        <taxon>Rhodanobacteraceae</taxon>
        <taxon>Dyella</taxon>
    </lineage>
</organism>
<sequence length="1243" mass="120963">MNTIYRIVWNAATNKWIVASELAKGRKKGSTKSAASLMLLAGMVGGLGLAHQAEAATTTLNPTATASCGTPANGALLNPAWTDGTSLCGTAVGEAAVGFQGGSAFGDHASTSGFYGVALGAYSSAASHATAVGPSAMALGSDSFAGGVNATANGTASVAIGNRAATQQAYATAAGNNALALTNSSVAMGSNATAGSVDGSGNPIGANQIALGMGTLALADRSVALGAGATVDASAAYGMAMGRTAHVTATGVNAVALGQASVADRADTVSVGAVGSERQVVNVAAGTQNTDAVNLSQLKNTAQSVAGALGGSSTVNADGTITAPSYTVADLRNGGNKTVNSVGDALTQLNANTTNLDGRVTTNTNDIAQIRRYSKVNGTVASSATGANTIAIGNGAQSNVAGTADGNIAIGSNAKNQNTGAGAIVMGRNATIQGTGGNAAVTGAGSIALGDNANIYGNNSIAIGANARATHSGDIAVGGGAAVTGNSSIAFGINASASADNAIALGASAVANRNNTLSVGSATSTRQVVNVMAGTQSTDAVNLGQLSPVVSALGGTVNANGSITTPTYTVQGTGYRDVAKAFEAIDGNVTSIRTDITGLDQRVTVNESNVTNLMEGKVGLVQQADANAAVTVAAATGGSAVNFAGTAGDRQLKGVAAGTADNDAVNVAQLKSAGLIGDSGDVANVVTYDSAAKNAVTLGGSAASVPVALKNVASGELSSTSTDAVNGSQLYATNQQVAKNTGDITTINNQLGKVVANNKYIDIKSGTWSSDVAASAGNGSMAIGANAQAPGMSSVALGGNTRATGGDSTAVGRGAQSAMQGTAVGASTRANNTAATAIGFRADASGVGSTATGYGAVASGDRAVAMGSGATASGDNSLALGRLSTASNNNAVALGQGSATDRDNSVSVGSAGKERQITNVADGTEETDAVNLRQLKKSGLVASDGSTMDAVVYDAGSNRGQITFGGMNGTLLTNVAPGRIANGSMDAVNGSQLWGVQDQINKMGDRVTNVENTLVQPIAPVDPVNPVNPVAQDPHFASNGDADKSAVATGASSVAAGENAQATGANSTAAGAGSIASGNNSVATGSGAQATASNAVALGNNSVADRADTVSVGSVGGERQIANVAAGTQRTDAANFGQLQDAVSGVQNWASDRFDGLSKKLNDNQRQANRGIAASAALVNNMPYLPGKTTLNAGVAAYRGQSALGVGMSRWNDSGRFNVNAGVSAARGDAPIFRVGVGVVLGD</sequence>
<feature type="domain" description="Trimeric autotransporter adhesin YadA-like head" evidence="13">
    <location>
        <begin position="1048"/>
        <end position="1074"/>
    </location>
</feature>
<dbReference type="Pfam" id="PF03895">
    <property type="entry name" value="YadA_anchor"/>
    <property type="match status" value="1"/>
</dbReference>
<feature type="domain" description="Trimeric autotransporter adhesin YadA-like C-terminal membrane anchor" evidence="12">
    <location>
        <begin position="1183"/>
        <end position="1238"/>
    </location>
</feature>
<comment type="similarity">
    <text evidence="3">Belongs to the autotransporter-2 (AT-2) (TC 1.B.40) family.</text>
</comment>
<evidence type="ECO:0000256" key="8">
    <source>
        <dbReference type="ARBA" id="ARBA00022927"/>
    </source>
</evidence>
<feature type="domain" description="Trimeric autotransporter adhesin YadA-like stalk" evidence="14">
    <location>
        <begin position="711"/>
        <end position="750"/>
    </location>
</feature>
<keyword evidence="9" id="KW-0472">Membrane</keyword>
<evidence type="ECO:0000313" key="17">
    <source>
        <dbReference type="Proteomes" id="UP001620408"/>
    </source>
</evidence>
<dbReference type="Proteomes" id="UP001620408">
    <property type="component" value="Unassembled WGS sequence"/>
</dbReference>
<accession>A0ABW8K9R0</accession>
<feature type="domain" description="Trimeric autotransporter adhesin YadA-like head" evidence="13">
    <location>
        <begin position="872"/>
        <end position="898"/>
    </location>
</feature>
<evidence type="ECO:0000259" key="15">
    <source>
        <dbReference type="Pfam" id="PF13018"/>
    </source>
</evidence>
<evidence type="ECO:0000256" key="5">
    <source>
        <dbReference type="ARBA" id="ARBA00022452"/>
    </source>
</evidence>
<dbReference type="Gene3D" id="3.30.1300.30">
    <property type="entry name" value="GSPII I/J protein-like"/>
    <property type="match status" value="1"/>
</dbReference>
<feature type="domain" description="Trimeric autotransporter adhesin YadA-like head" evidence="13">
    <location>
        <begin position="457"/>
        <end position="481"/>
    </location>
</feature>
<reference evidence="16 17" key="1">
    <citation type="submission" date="2020-10" db="EMBL/GenBank/DDBJ databases">
        <title>Phylogeny of dyella-like bacteria.</title>
        <authorList>
            <person name="Fu J."/>
        </authorList>
    </citation>
    <scope>NUCLEOTIDE SEQUENCE [LARGE SCALE GENOMIC DNA]</scope>
    <source>
        <strain evidence="16 17">BB4</strain>
    </source>
</reference>
<dbReference type="RefSeq" id="WP_379983491.1">
    <property type="nucleotide sequence ID" value="NZ_JADIKD010000012.1"/>
</dbReference>
<dbReference type="Gene3D" id="6.10.250.2030">
    <property type="match status" value="1"/>
</dbReference>
<dbReference type="Gene3D" id="6.10.250.2040">
    <property type="match status" value="1"/>
</dbReference>
<feature type="domain" description="Trimeric autotransporter adhesin YadA-like head" evidence="13">
    <location>
        <begin position="484"/>
        <end position="509"/>
    </location>
</feature>
<dbReference type="Gene3D" id="2.60.40.4050">
    <property type="match status" value="1"/>
</dbReference>
<keyword evidence="4" id="KW-0813">Transport</keyword>
<comment type="caution">
    <text evidence="16">The sequence shown here is derived from an EMBL/GenBank/DDBJ whole genome shotgun (WGS) entry which is preliminary data.</text>
</comment>
<keyword evidence="17" id="KW-1185">Reference proteome</keyword>
<evidence type="ECO:0000256" key="2">
    <source>
        <dbReference type="ARBA" id="ARBA00004442"/>
    </source>
</evidence>
<feature type="domain" description="Trimeric autotransporter adhesin YadA-like head" evidence="13">
    <location>
        <begin position="381"/>
        <end position="396"/>
    </location>
</feature>
<feature type="domain" description="Trimeric autotransporter adhesin YadA-like stalk" evidence="14">
    <location>
        <begin position="916"/>
        <end position="938"/>
    </location>
</feature>
<feature type="domain" description="Trimeric autotransporter adhesin YadA-like head" evidence="13">
    <location>
        <begin position="138"/>
        <end position="164"/>
    </location>
</feature>
<dbReference type="SUPFAM" id="SSF101967">
    <property type="entry name" value="Adhesin YadA, collagen-binding domain"/>
    <property type="match status" value="5"/>
</dbReference>
<dbReference type="Pfam" id="PF05658">
    <property type="entry name" value="YadA_head"/>
    <property type="match status" value="12"/>
</dbReference>
<feature type="domain" description="Trimeric autotransporter adhesin YadA-like head" evidence="13">
    <location>
        <begin position="1076"/>
        <end position="1102"/>
    </location>
</feature>
<dbReference type="InterPro" id="IPR011049">
    <property type="entry name" value="Serralysin-like_metalloprot_C"/>
</dbReference>
<keyword evidence="10" id="KW-0998">Cell outer membrane</keyword>
<evidence type="ECO:0000313" key="16">
    <source>
        <dbReference type="EMBL" id="MFK2918891.1"/>
    </source>
</evidence>
<evidence type="ECO:0000256" key="4">
    <source>
        <dbReference type="ARBA" id="ARBA00022448"/>
    </source>
</evidence>
<feature type="domain" description="Trimeric autotransporter adhesin YadA-like head" evidence="13">
    <location>
        <begin position="249"/>
        <end position="273"/>
    </location>
</feature>
<feature type="domain" description="Trimeric autotransporter adhesin YadA-like head" evidence="13">
    <location>
        <begin position="777"/>
        <end position="801"/>
    </location>
</feature>
<feature type="domain" description="Trimeric autotransporter adhesin YadA-like stalk" evidence="14">
    <location>
        <begin position="652"/>
        <end position="673"/>
    </location>
</feature>
<keyword evidence="6" id="KW-0812">Transmembrane</keyword>
<feature type="domain" description="Trimeric autotransporter adhesin YadA-like head" evidence="13">
    <location>
        <begin position="170"/>
        <end position="192"/>
    </location>
</feature>
<gene>
    <name evidence="16" type="ORF">ISS97_16590</name>
</gene>
<feature type="region of interest" description="Disordered" evidence="11">
    <location>
        <begin position="1025"/>
        <end position="1044"/>
    </location>
</feature>
<comment type="subcellular location">
    <subcellularLocation>
        <location evidence="2">Cell outer membrane</location>
    </subcellularLocation>
    <subcellularLocation>
        <location evidence="1">Cell surface</location>
    </subcellularLocation>
</comment>
<dbReference type="InterPro" id="IPR008640">
    <property type="entry name" value="Adhesin_Head_dom"/>
</dbReference>
<dbReference type="Gene3D" id="2.150.10.10">
    <property type="entry name" value="Serralysin-like metalloprotease, C-terminal"/>
    <property type="match status" value="5"/>
</dbReference>
<dbReference type="InterPro" id="IPR024973">
    <property type="entry name" value="ESPR"/>
</dbReference>
<dbReference type="Pfam" id="PF13018">
    <property type="entry name" value="ESPR"/>
    <property type="match status" value="1"/>
</dbReference>